<dbReference type="RefSeq" id="WP_349241344.1">
    <property type="nucleotide sequence ID" value="NZ_JAVTTO010000002.1"/>
</dbReference>
<protein>
    <submittedName>
        <fullName evidence="2">VOC family protein</fullName>
    </submittedName>
</protein>
<evidence type="ECO:0000313" key="3">
    <source>
        <dbReference type="Proteomes" id="UP001257277"/>
    </source>
</evidence>
<dbReference type="PROSITE" id="PS51819">
    <property type="entry name" value="VOC"/>
    <property type="match status" value="1"/>
</dbReference>
<keyword evidence="3" id="KW-1185">Reference proteome</keyword>
<name>A0ABU3LF90_9FLAO</name>
<gene>
    <name evidence="2" type="ORF">RQM59_06855</name>
</gene>
<dbReference type="Proteomes" id="UP001257277">
    <property type="component" value="Unassembled WGS sequence"/>
</dbReference>
<feature type="domain" description="VOC" evidence="1">
    <location>
        <begin position="28"/>
        <end position="158"/>
    </location>
</feature>
<proteinExistence type="predicted"/>
<dbReference type="EMBL" id="JAVTTO010000002">
    <property type="protein sequence ID" value="MDT7832093.1"/>
    <property type="molecule type" value="Genomic_DNA"/>
</dbReference>
<dbReference type="InterPro" id="IPR004360">
    <property type="entry name" value="Glyas_Fos-R_dOase_dom"/>
</dbReference>
<dbReference type="InterPro" id="IPR029068">
    <property type="entry name" value="Glyas_Bleomycin-R_OHBP_Dase"/>
</dbReference>
<dbReference type="SUPFAM" id="SSF54593">
    <property type="entry name" value="Glyoxalase/Bleomycin resistance protein/Dihydroxybiphenyl dioxygenase"/>
    <property type="match status" value="1"/>
</dbReference>
<reference evidence="2 3" key="1">
    <citation type="submission" date="2023-09" db="EMBL/GenBank/DDBJ databases">
        <title>Novel taxa isolated from Blanes Bay.</title>
        <authorList>
            <person name="Rey-Velasco X."/>
            <person name="Lucena T."/>
        </authorList>
    </citation>
    <scope>NUCLEOTIDE SEQUENCE [LARGE SCALE GENOMIC DNA]</scope>
    <source>
        <strain evidence="2 3">S356</strain>
    </source>
</reference>
<dbReference type="Gene3D" id="3.10.180.10">
    <property type="entry name" value="2,3-Dihydroxybiphenyl 1,2-Dioxygenase, domain 1"/>
    <property type="match status" value="1"/>
</dbReference>
<evidence type="ECO:0000259" key="1">
    <source>
        <dbReference type="PROSITE" id="PS51819"/>
    </source>
</evidence>
<sequence>MRKVLVFFALLCVPLVSYTQKNKLPDPEAHFSALIVDNIKTSIDWYSTYLGFTVINERALPDAGFKQANLKRGTILLELIELDAAVSPKEAIPNYTAKTRVKGIFKIGFRISAFNEWIHHLTKLNVEFHGSVVKSNESGKKMVIIKDPDSNRIQLFEK</sequence>
<accession>A0ABU3LF90</accession>
<dbReference type="Pfam" id="PF00903">
    <property type="entry name" value="Glyoxalase"/>
    <property type="match status" value="1"/>
</dbReference>
<comment type="caution">
    <text evidence="2">The sequence shown here is derived from an EMBL/GenBank/DDBJ whole genome shotgun (WGS) entry which is preliminary data.</text>
</comment>
<dbReference type="InterPro" id="IPR037523">
    <property type="entry name" value="VOC_core"/>
</dbReference>
<evidence type="ECO:0000313" key="2">
    <source>
        <dbReference type="EMBL" id="MDT7832093.1"/>
    </source>
</evidence>
<organism evidence="2 3">
    <name type="scientific">Asprobacillus argus</name>
    <dbReference type="NCBI Taxonomy" id="3076534"/>
    <lineage>
        <taxon>Bacteria</taxon>
        <taxon>Pseudomonadati</taxon>
        <taxon>Bacteroidota</taxon>
        <taxon>Flavobacteriia</taxon>
        <taxon>Flavobacteriales</taxon>
        <taxon>Flavobacteriaceae</taxon>
        <taxon>Asprobacillus</taxon>
    </lineage>
</organism>